<evidence type="ECO:0000313" key="2">
    <source>
        <dbReference type="Proteomes" id="UP000504627"/>
    </source>
</evidence>
<feature type="compositionally biased region" description="Low complexity" evidence="1">
    <location>
        <begin position="12"/>
        <end position="85"/>
    </location>
</feature>
<dbReference type="AlphaFoldDB" id="A0A7R5KW03"/>
<sequence length="242" mass="25188">MILRKCSRSRRSSSSSLAAAASALGSSGRRLRRSSLSGAACSPSGSAPRPHALSPGHGSCSRSSSWPLRSPLRITLVGGSPSPRDSGGGAFRDTAHVADIPRARTRPPPFRRAPAARRSSNMGCGALLVPASVRNDTAGLANGGSDAEALSLVPDADAPFRSPHADEVLVQQSKLRSPPGCLHQVVVRYASSPAEQAATSRAAVLRRGSTLQEPLRQTKAGLCFLEGNARTNYGEGKARRHA</sequence>
<accession>A0A7R5KW03</accession>
<dbReference type="RefSeq" id="XP_039240769.1">
    <property type="nucleotide sequence ID" value="XM_039384835.1"/>
</dbReference>
<protein>
    <submittedName>
        <fullName evidence="3">Uncharacterized protein LOC120323925</fullName>
    </submittedName>
</protein>
<dbReference type="InParanoid" id="A0A7R5KW03"/>
<keyword evidence="2" id="KW-1185">Reference proteome</keyword>
<evidence type="ECO:0000313" key="3">
    <source>
        <dbReference type="RefSeq" id="XP_039240769.1"/>
    </source>
</evidence>
<reference evidence="3" key="1">
    <citation type="submission" date="2025-08" db="UniProtKB">
        <authorList>
            <consortium name="RefSeq"/>
        </authorList>
    </citation>
    <scope>IDENTIFICATION</scope>
    <source>
        <tissue evidence="3">Muscle</tissue>
    </source>
</reference>
<feature type="compositionally biased region" description="Basic residues" evidence="1">
    <location>
        <begin position="1"/>
        <end position="11"/>
    </location>
</feature>
<dbReference type="Proteomes" id="UP000504627">
    <property type="component" value="Unplaced"/>
</dbReference>
<evidence type="ECO:0000256" key="1">
    <source>
        <dbReference type="SAM" id="MobiDB-lite"/>
    </source>
</evidence>
<name>A0A7R5KW03_9PASS</name>
<organism evidence="2 3">
    <name type="scientific">Pipra filicauda</name>
    <name type="common">Wire-tailed manakin</name>
    <dbReference type="NCBI Taxonomy" id="649802"/>
    <lineage>
        <taxon>Eukaryota</taxon>
        <taxon>Metazoa</taxon>
        <taxon>Chordata</taxon>
        <taxon>Craniata</taxon>
        <taxon>Vertebrata</taxon>
        <taxon>Euteleostomi</taxon>
        <taxon>Archelosauria</taxon>
        <taxon>Archosauria</taxon>
        <taxon>Dinosauria</taxon>
        <taxon>Saurischia</taxon>
        <taxon>Theropoda</taxon>
        <taxon>Coelurosauria</taxon>
        <taxon>Aves</taxon>
        <taxon>Neognathae</taxon>
        <taxon>Neoaves</taxon>
        <taxon>Telluraves</taxon>
        <taxon>Australaves</taxon>
        <taxon>Passeriformes</taxon>
        <taxon>Pipridae</taxon>
        <taxon>Pipra</taxon>
    </lineage>
</organism>
<proteinExistence type="predicted"/>
<feature type="region of interest" description="Disordered" evidence="1">
    <location>
        <begin position="1"/>
        <end position="117"/>
    </location>
</feature>
<gene>
    <name evidence="3" type="primary">LOC120323925</name>
</gene>
<dbReference type="GeneID" id="120323925"/>
<feature type="compositionally biased region" description="Basic and acidic residues" evidence="1">
    <location>
        <begin position="93"/>
        <end position="102"/>
    </location>
</feature>